<dbReference type="InParanoid" id="A0A369J6B9"/>
<name>A0A369J6B9_HYPMA</name>
<keyword evidence="3" id="KW-1185">Reference proteome</keyword>
<dbReference type="EMBL" id="LUEZ02000223">
    <property type="protein sequence ID" value="RDB15034.1"/>
    <property type="molecule type" value="Genomic_DNA"/>
</dbReference>
<comment type="caution">
    <text evidence="2">The sequence shown here is derived from an EMBL/GenBank/DDBJ whole genome shotgun (WGS) entry which is preliminary data.</text>
</comment>
<protein>
    <submittedName>
        <fullName evidence="2">Uncharacterized protein</fullName>
    </submittedName>
</protein>
<proteinExistence type="predicted"/>
<reference evidence="2" key="1">
    <citation type="submission" date="2018-04" db="EMBL/GenBank/DDBJ databases">
        <title>Whole genome sequencing of Hypsizygus marmoreus.</title>
        <authorList>
            <person name="Choi I.-G."/>
            <person name="Min B."/>
            <person name="Kim J.-G."/>
            <person name="Kim S."/>
            <person name="Oh Y.-L."/>
            <person name="Kong W.-S."/>
            <person name="Park H."/>
            <person name="Jeong J."/>
            <person name="Song E.-S."/>
        </authorList>
    </citation>
    <scope>NUCLEOTIDE SEQUENCE [LARGE SCALE GENOMIC DNA]</scope>
    <source>
        <strain evidence="2">51987-8</strain>
    </source>
</reference>
<evidence type="ECO:0000313" key="3">
    <source>
        <dbReference type="Proteomes" id="UP000076154"/>
    </source>
</evidence>
<gene>
    <name evidence="2" type="ORF">Hypma_005434</name>
</gene>
<sequence length="226" mass="26239">MSHDELARLTFIIQLAPYFANACKHNQEQAFLNHIAPLWLDRFPACTVETESPLQLEELLGLRLDGAASSVRTTEEIQEEQMKYVESNLRLVIQKIPFFAMDGWETELTLEADRKKRLALYRSRAEEKYPFEGHQFDVVLEESDRLRTQERQNEAAQRQALEKKPSVEEPPSEWQWDNAMAPHGWESTDSSNWGLGGDWDWARSCAHTEELVIYQLGLGSHPGYWF</sequence>
<feature type="region of interest" description="Disordered" evidence="1">
    <location>
        <begin position="148"/>
        <end position="181"/>
    </location>
</feature>
<dbReference type="Proteomes" id="UP000076154">
    <property type="component" value="Unassembled WGS sequence"/>
</dbReference>
<evidence type="ECO:0000256" key="1">
    <source>
        <dbReference type="SAM" id="MobiDB-lite"/>
    </source>
</evidence>
<accession>A0A369J6B9</accession>
<organism evidence="2 3">
    <name type="scientific">Hypsizygus marmoreus</name>
    <name type="common">White beech mushroom</name>
    <name type="synonym">Agaricus marmoreus</name>
    <dbReference type="NCBI Taxonomy" id="39966"/>
    <lineage>
        <taxon>Eukaryota</taxon>
        <taxon>Fungi</taxon>
        <taxon>Dikarya</taxon>
        <taxon>Basidiomycota</taxon>
        <taxon>Agaricomycotina</taxon>
        <taxon>Agaricomycetes</taxon>
        <taxon>Agaricomycetidae</taxon>
        <taxon>Agaricales</taxon>
        <taxon>Tricholomatineae</taxon>
        <taxon>Lyophyllaceae</taxon>
        <taxon>Hypsizygus</taxon>
    </lineage>
</organism>
<dbReference type="AlphaFoldDB" id="A0A369J6B9"/>
<evidence type="ECO:0000313" key="2">
    <source>
        <dbReference type="EMBL" id="RDB15034.1"/>
    </source>
</evidence>